<dbReference type="AlphaFoldDB" id="A0A2H8TXF6"/>
<gene>
    <name evidence="2" type="primary">SMARCC2_2</name>
</gene>
<evidence type="ECO:0000259" key="1">
    <source>
        <dbReference type="PROSITE" id="PS52032"/>
    </source>
</evidence>
<accession>A0A2H8TXF6</accession>
<evidence type="ECO:0000313" key="2">
    <source>
        <dbReference type="EMBL" id="MBW18202.1"/>
    </source>
</evidence>
<dbReference type="Pfam" id="PF16496">
    <property type="entry name" value="SWIRM-assoc_2"/>
    <property type="match status" value="1"/>
</dbReference>
<sequence>MLALGPKKDGSPNVKFFESPETLNMLEGVRTWLMKNHKKYLQTDPPTNKTLAALVLQLIQFQEDNLGKNVSKPPLTRLPMRCFMDFKPGGALCHLLATVYKFKVEQGWRRFDFQVSKV</sequence>
<dbReference type="GO" id="GO:0045202">
    <property type="term" value="C:synapse"/>
    <property type="evidence" value="ECO:0007669"/>
    <property type="project" value="TreeGrafter"/>
</dbReference>
<name>A0A2H8TXF6_9HEMI</name>
<protein>
    <submittedName>
        <fullName evidence="2">SWI/SNF complex subunit SMARCC2</fullName>
    </submittedName>
</protein>
<dbReference type="PANTHER" id="PTHR15381:SF1">
    <property type="entry name" value="CHONDROITIN SULFATE PROTEOGLYCAN 5"/>
    <property type="match status" value="1"/>
</dbReference>
<dbReference type="PANTHER" id="PTHR15381">
    <property type="entry name" value="CHONDROITIN SULFATE PROTEOGLYCAN 5 -RELATED"/>
    <property type="match status" value="1"/>
</dbReference>
<dbReference type="EMBL" id="GFXV01006397">
    <property type="protein sequence ID" value="MBW18202.1"/>
    <property type="molecule type" value="Transcribed_RNA"/>
</dbReference>
<reference evidence="2" key="1">
    <citation type="submission" date="2017-10" db="EMBL/GenBank/DDBJ databases">
        <title>Transcriptome Assembly of Sugarcane Aphid Adults.</title>
        <authorList>
            <person name="Scully E.D."/>
            <person name="Palmer N.A."/>
            <person name="Geib S.M."/>
            <person name="Sarath G."/>
            <person name="Sattler S.E."/>
        </authorList>
    </citation>
    <scope>NUCLEOTIDE SEQUENCE</scope>
    <source>
        <tissue evidence="2">Whole body</tissue>
    </source>
</reference>
<feature type="domain" description="Chromo" evidence="1">
    <location>
        <begin position="2"/>
        <end position="118"/>
    </location>
</feature>
<dbReference type="OrthoDB" id="118550at2759"/>
<dbReference type="InterPro" id="IPR032450">
    <property type="entry name" value="SMARCC_N"/>
</dbReference>
<dbReference type="InterPro" id="IPR049898">
    <property type="entry name" value="MARR_BRCT_CHROMO"/>
</dbReference>
<organism evidence="2">
    <name type="scientific">Melanaphis sacchari</name>
    <dbReference type="NCBI Taxonomy" id="742174"/>
    <lineage>
        <taxon>Eukaryota</taxon>
        <taxon>Metazoa</taxon>
        <taxon>Ecdysozoa</taxon>
        <taxon>Arthropoda</taxon>
        <taxon>Hexapoda</taxon>
        <taxon>Insecta</taxon>
        <taxon>Pterygota</taxon>
        <taxon>Neoptera</taxon>
        <taxon>Paraneoptera</taxon>
        <taxon>Hemiptera</taxon>
        <taxon>Sternorrhyncha</taxon>
        <taxon>Aphidomorpha</taxon>
        <taxon>Aphidoidea</taxon>
        <taxon>Aphididae</taxon>
        <taxon>Aphidini</taxon>
        <taxon>Melanaphis</taxon>
    </lineage>
</organism>
<dbReference type="PROSITE" id="PS52032">
    <property type="entry name" value="MARR_BRCT_CHROMO"/>
    <property type="match status" value="1"/>
</dbReference>
<proteinExistence type="predicted"/>
<dbReference type="GO" id="GO:0048858">
    <property type="term" value="P:cell projection morphogenesis"/>
    <property type="evidence" value="ECO:0007669"/>
    <property type="project" value="TreeGrafter"/>
</dbReference>